<keyword evidence="2" id="KW-1185">Reference proteome</keyword>
<evidence type="ECO:0000313" key="1">
    <source>
        <dbReference type="EMBL" id="CAG8855468.1"/>
    </source>
</evidence>
<comment type="caution">
    <text evidence="1">The sequence shown here is derived from an EMBL/GenBank/DDBJ whole genome shotgun (WGS) entry which is preliminary data.</text>
</comment>
<name>A0ABN7XJJ3_GIGMA</name>
<feature type="non-terminal residue" evidence="1">
    <location>
        <position position="69"/>
    </location>
</feature>
<dbReference type="Proteomes" id="UP000789901">
    <property type="component" value="Unassembled WGS sequence"/>
</dbReference>
<reference evidence="1 2" key="1">
    <citation type="submission" date="2021-06" db="EMBL/GenBank/DDBJ databases">
        <authorList>
            <person name="Kallberg Y."/>
            <person name="Tangrot J."/>
            <person name="Rosling A."/>
        </authorList>
    </citation>
    <scope>NUCLEOTIDE SEQUENCE [LARGE SCALE GENOMIC DNA]</scope>
    <source>
        <strain evidence="1 2">120-4 pot B 10/14</strain>
    </source>
</reference>
<protein>
    <submittedName>
        <fullName evidence="1">35200_t:CDS:1</fullName>
    </submittedName>
</protein>
<proteinExistence type="predicted"/>
<gene>
    <name evidence="1" type="ORF">GMARGA_LOCUS44289</name>
</gene>
<feature type="non-terminal residue" evidence="1">
    <location>
        <position position="1"/>
    </location>
</feature>
<evidence type="ECO:0000313" key="2">
    <source>
        <dbReference type="Proteomes" id="UP000789901"/>
    </source>
</evidence>
<sequence>VGEGLQNLIIKADISDINMLIESDHKLVWAEATEENWESYSKCVDTLLRKKEIYNLEETAQSNEVKIKK</sequence>
<accession>A0ABN7XJJ3</accession>
<organism evidence="1 2">
    <name type="scientific">Gigaspora margarita</name>
    <dbReference type="NCBI Taxonomy" id="4874"/>
    <lineage>
        <taxon>Eukaryota</taxon>
        <taxon>Fungi</taxon>
        <taxon>Fungi incertae sedis</taxon>
        <taxon>Mucoromycota</taxon>
        <taxon>Glomeromycotina</taxon>
        <taxon>Glomeromycetes</taxon>
        <taxon>Diversisporales</taxon>
        <taxon>Gigasporaceae</taxon>
        <taxon>Gigaspora</taxon>
    </lineage>
</organism>
<dbReference type="EMBL" id="CAJVQB010149636">
    <property type="protein sequence ID" value="CAG8855468.1"/>
    <property type="molecule type" value="Genomic_DNA"/>
</dbReference>